<dbReference type="InterPro" id="IPR036105">
    <property type="entry name" value="DiNase_FeMo-co_biosyn_sf"/>
</dbReference>
<dbReference type="eggNOG" id="COG1433">
    <property type="taxonomic scope" value="Bacteria"/>
</dbReference>
<organism evidence="2 3">
    <name type="scientific">Syntrophothermus lipocalidus (strain DSM 12680 / TGB-C1)</name>
    <dbReference type="NCBI Taxonomy" id="643648"/>
    <lineage>
        <taxon>Bacteria</taxon>
        <taxon>Bacillati</taxon>
        <taxon>Bacillota</taxon>
        <taxon>Clostridia</taxon>
        <taxon>Eubacteriales</taxon>
        <taxon>Syntrophomonadaceae</taxon>
        <taxon>Syntrophothermus</taxon>
    </lineage>
</organism>
<dbReference type="STRING" id="643648.Slip_0337"/>
<dbReference type="SUPFAM" id="SSF53146">
    <property type="entry name" value="Nitrogenase accessory factor-like"/>
    <property type="match status" value="1"/>
</dbReference>
<sequence length="113" mass="11997">MKVAMSVEQDSDNARVDERFGRCRYFAVVDTDTKSVTFVANDASESSGAGVKAARALLKQGIDAVIVGNIGPKAFEVLARAGIPVYGGLTGTIQESLELFIQGKLGKMDMPNN</sequence>
<dbReference type="RefSeq" id="WP_013174523.1">
    <property type="nucleotide sequence ID" value="NC_014220.1"/>
</dbReference>
<dbReference type="Proteomes" id="UP000000378">
    <property type="component" value="Chromosome"/>
</dbReference>
<dbReference type="HOGENOM" id="CLU_104194_0_0_9"/>
<proteinExistence type="predicted"/>
<accession>D7CK07</accession>
<reference evidence="3" key="1">
    <citation type="journal article" date="2010" name="Stand. Genomic Sci.">
        <title>Complete genome sequence of Syntrophothermus lipocalidus type strain (TGB-C1T).</title>
        <authorList>
            <consortium name="US DOE Joint Genome Institute (JGI-PGF)"/>
            <person name="Djao O."/>
            <person name="Zhang X."/>
            <person name="Lucas S."/>
            <person name="Lapidus A."/>
            <person name="Glavina Del Rio T."/>
            <person name="Nolan M."/>
            <person name="Tice H."/>
            <person name="Cheng J."/>
            <person name="Han C."/>
            <person name="Tapia R."/>
            <person name="Goodwin L."/>
            <person name="Pitluck S."/>
            <person name="Liolios K."/>
            <person name="Ivanova N."/>
            <person name="Mavromatis K."/>
            <person name="Mikhailova N."/>
            <person name="Ovchinnikova G."/>
            <person name="Pati A."/>
            <person name="Brambilla E."/>
            <person name="Chen A."/>
            <person name="Palaniappan K."/>
            <person name="Land M."/>
            <person name="Hauser L."/>
            <person name="Chang Y."/>
            <person name="Jeffries C."/>
            <person name="Rohde M."/>
            <person name="Sikorski J."/>
            <person name="Spring S."/>
            <person name="Goker M."/>
            <person name="Detter J."/>
            <person name="Woyke T."/>
            <person name="Bristow J."/>
            <person name="Eisen J."/>
            <person name="Markowitz V."/>
            <person name="Hugenholtz P."/>
            <person name="Kyrpides N."/>
            <person name="Klenk H."/>
        </authorList>
    </citation>
    <scope>NUCLEOTIDE SEQUENCE [LARGE SCALE GENOMIC DNA]</scope>
    <source>
        <strain evidence="3">DSM 12680 / TGB-C1</strain>
    </source>
</reference>
<dbReference type="InterPro" id="IPR003731">
    <property type="entry name" value="Di-Nase_FeMo-co_biosynth"/>
</dbReference>
<dbReference type="CDD" id="cd00851">
    <property type="entry name" value="MTH1175"/>
    <property type="match status" value="1"/>
</dbReference>
<evidence type="ECO:0000313" key="3">
    <source>
        <dbReference type="Proteomes" id="UP000000378"/>
    </source>
</evidence>
<evidence type="ECO:0000259" key="1">
    <source>
        <dbReference type="Pfam" id="PF02579"/>
    </source>
</evidence>
<evidence type="ECO:0000313" key="2">
    <source>
        <dbReference type="EMBL" id="ADI01121.1"/>
    </source>
</evidence>
<feature type="domain" description="Dinitrogenase iron-molybdenum cofactor biosynthesis" evidence="1">
    <location>
        <begin position="13"/>
        <end position="101"/>
    </location>
</feature>
<dbReference type="InterPro" id="IPR033913">
    <property type="entry name" value="MTH1175_dom"/>
</dbReference>
<dbReference type="OrthoDB" id="9807451at2"/>
<name>D7CK07_SYNLT</name>
<dbReference type="PANTHER" id="PTHR42983:SF1">
    <property type="entry name" value="IRON-MOLYBDENUM PROTEIN"/>
    <property type="match status" value="1"/>
</dbReference>
<dbReference type="EMBL" id="CP002048">
    <property type="protein sequence ID" value="ADI01121.1"/>
    <property type="molecule type" value="Genomic_DNA"/>
</dbReference>
<dbReference type="KEGG" id="slp:Slip_0337"/>
<dbReference type="PANTHER" id="PTHR42983">
    <property type="entry name" value="DINITROGENASE IRON-MOLYBDENUM COFACTOR PROTEIN-RELATED"/>
    <property type="match status" value="1"/>
</dbReference>
<gene>
    <name evidence="2" type="ordered locus">Slip_0337</name>
</gene>
<reference evidence="2 3" key="2">
    <citation type="journal article" date="2010" name="Stand. Genomic Sci.">
        <title>Complete genome sequence of Syntrophothermus lipocalidus type strain (TGB-C1).</title>
        <authorList>
            <person name="Djao O.D."/>
            <person name="Zhang X."/>
            <person name="Lucas S."/>
            <person name="Lapidus A."/>
            <person name="Del Rio T.G."/>
            <person name="Nolan M."/>
            <person name="Tice H."/>
            <person name="Cheng J.F."/>
            <person name="Han C."/>
            <person name="Tapia R."/>
            <person name="Goodwin L."/>
            <person name="Pitluck S."/>
            <person name="Liolios K."/>
            <person name="Ivanova N."/>
            <person name="Mavromatis K."/>
            <person name="Mikhailova N."/>
            <person name="Ovchinnikova G."/>
            <person name="Pati A."/>
            <person name="Brambilla E."/>
            <person name="Chen A."/>
            <person name="Palaniappan K."/>
            <person name="Land M."/>
            <person name="Hauser L."/>
            <person name="Chang Y.J."/>
            <person name="Jeffries C.D."/>
            <person name="Rohde M."/>
            <person name="Sikorski J."/>
            <person name="Spring S."/>
            <person name="Goker M."/>
            <person name="Detter J.C."/>
            <person name="Woyke T."/>
            <person name="Bristow J."/>
            <person name="Eisen J.A."/>
            <person name="Markowitz V."/>
            <person name="Hugenholtz P."/>
            <person name="Kyrpides N.C."/>
            <person name="Klenk H.P."/>
        </authorList>
    </citation>
    <scope>NUCLEOTIDE SEQUENCE [LARGE SCALE GENOMIC DNA]</scope>
    <source>
        <strain evidence="3">DSM 12680 / TGB-C1</strain>
    </source>
</reference>
<dbReference type="Pfam" id="PF02579">
    <property type="entry name" value="Nitro_FeMo-Co"/>
    <property type="match status" value="1"/>
</dbReference>
<dbReference type="Gene3D" id="3.30.420.130">
    <property type="entry name" value="Dinitrogenase iron-molybdenum cofactor biosynthesis domain"/>
    <property type="match status" value="1"/>
</dbReference>
<protein>
    <submittedName>
        <fullName evidence="2">Dinitrogenase iron-molybdenum cofactor biosynthesis protein</fullName>
    </submittedName>
</protein>
<dbReference type="AlphaFoldDB" id="D7CK07"/>
<keyword evidence="3" id="KW-1185">Reference proteome</keyword>